<reference evidence="1 2" key="1">
    <citation type="submission" date="2019-08" db="EMBL/GenBank/DDBJ databases">
        <title>Deep-cultivation of Planctomycetes and their phenomic and genomic characterization uncovers novel biology.</title>
        <authorList>
            <person name="Wiegand S."/>
            <person name="Jogler M."/>
            <person name="Boedeker C."/>
            <person name="Pinto D."/>
            <person name="Vollmers J."/>
            <person name="Rivas-Marin E."/>
            <person name="Kohn T."/>
            <person name="Peeters S.H."/>
            <person name="Heuer A."/>
            <person name="Rast P."/>
            <person name="Oberbeckmann S."/>
            <person name="Bunk B."/>
            <person name="Jeske O."/>
            <person name="Meyerdierks A."/>
            <person name="Storesund J.E."/>
            <person name="Kallscheuer N."/>
            <person name="Luecker S."/>
            <person name="Lage O.M."/>
            <person name="Pohl T."/>
            <person name="Merkel B.J."/>
            <person name="Hornburger P."/>
            <person name="Mueller R.-W."/>
            <person name="Bruemmer F."/>
            <person name="Labrenz M."/>
            <person name="Spormann A.M."/>
            <person name="Op den Camp H."/>
            <person name="Overmann J."/>
            <person name="Amann R."/>
            <person name="Jetten M.S.M."/>
            <person name="Mascher T."/>
            <person name="Medema M.H."/>
            <person name="Devos D.P."/>
            <person name="Kaster A.-K."/>
            <person name="Ovreas L."/>
            <person name="Rohde M."/>
            <person name="Galperin M.Y."/>
            <person name="Jogler C."/>
        </authorList>
    </citation>
    <scope>NUCLEOTIDE SEQUENCE [LARGE SCALE GENOMIC DNA]</scope>
    <source>
        <strain evidence="1 2">OJF2</strain>
    </source>
</reference>
<dbReference type="AlphaFoldDB" id="A0A5B9W708"/>
<dbReference type="OrthoDB" id="5504890at2"/>
<sequence>MAEHRLATYLNDHLSGSVAAIELLDHLRRLPLAEAITRFATGLKAEIEADRGELETLMSRLEVAESRPRQAAAWVSEKLTRLKLSLDDRKDGPLRQLEVWEAVSLGIEGKRLLWRSLAAAAETEPGLGILDYARLIRRAEEQRDAVEPFRVEAARMTLAGDGPVPEY</sequence>
<gene>
    <name evidence="1" type="ORF">OJF2_49190</name>
</gene>
<keyword evidence="2" id="KW-1185">Reference proteome</keyword>
<protein>
    <submittedName>
        <fullName evidence="1">Uncharacterized protein</fullName>
    </submittedName>
</protein>
<evidence type="ECO:0000313" key="2">
    <source>
        <dbReference type="Proteomes" id="UP000324233"/>
    </source>
</evidence>
<evidence type="ECO:0000313" key="1">
    <source>
        <dbReference type="EMBL" id="QEH36358.1"/>
    </source>
</evidence>
<accession>A0A5B9W708</accession>
<dbReference type="KEGG" id="agv:OJF2_49190"/>
<proteinExistence type="predicted"/>
<dbReference type="EMBL" id="CP042997">
    <property type="protein sequence ID" value="QEH36358.1"/>
    <property type="molecule type" value="Genomic_DNA"/>
</dbReference>
<organism evidence="1 2">
    <name type="scientific">Aquisphaera giovannonii</name>
    <dbReference type="NCBI Taxonomy" id="406548"/>
    <lineage>
        <taxon>Bacteria</taxon>
        <taxon>Pseudomonadati</taxon>
        <taxon>Planctomycetota</taxon>
        <taxon>Planctomycetia</taxon>
        <taxon>Isosphaerales</taxon>
        <taxon>Isosphaeraceae</taxon>
        <taxon>Aquisphaera</taxon>
    </lineage>
</organism>
<name>A0A5B9W708_9BACT</name>
<dbReference type="Proteomes" id="UP000324233">
    <property type="component" value="Chromosome"/>
</dbReference>
<dbReference type="RefSeq" id="WP_148596050.1">
    <property type="nucleotide sequence ID" value="NZ_CP042997.1"/>
</dbReference>